<dbReference type="RefSeq" id="WP_157399077.1">
    <property type="nucleotide sequence ID" value="NZ_WSEL01000009.1"/>
</dbReference>
<keyword evidence="7" id="KW-1185">Reference proteome</keyword>
<dbReference type="InterPro" id="IPR036390">
    <property type="entry name" value="WH_DNA-bd_sf"/>
</dbReference>
<evidence type="ECO:0000256" key="1">
    <source>
        <dbReference type="ARBA" id="ARBA00009437"/>
    </source>
</evidence>
<evidence type="ECO:0000313" key="7">
    <source>
        <dbReference type="Proteomes" id="UP000469385"/>
    </source>
</evidence>
<comment type="similarity">
    <text evidence="1">Belongs to the LysR transcriptional regulatory family.</text>
</comment>
<dbReference type="InterPro" id="IPR005119">
    <property type="entry name" value="LysR_subst-bd"/>
</dbReference>
<dbReference type="PANTHER" id="PTHR30419">
    <property type="entry name" value="HTH-TYPE TRANSCRIPTIONAL REGULATOR YBHD"/>
    <property type="match status" value="1"/>
</dbReference>
<dbReference type="EMBL" id="WSEL01000009">
    <property type="protein sequence ID" value="MVQ30977.1"/>
    <property type="molecule type" value="Genomic_DNA"/>
</dbReference>
<dbReference type="SUPFAM" id="SSF46785">
    <property type="entry name" value="Winged helix' DNA-binding domain"/>
    <property type="match status" value="1"/>
</dbReference>
<gene>
    <name evidence="6" type="ORF">GON04_16070</name>
</gene>
<accession>A0A6N8IVX4</accession>
<dbReference type="SUPFAM" id="SSF53850">
    <property type="entry name" value="Periplasmic binding protein-like II"/>
    <property type="match status" value="1"/>
</dbReference>
<keyword evidence="2" id="KW-0805">Transcription regulation</keyword>
<dbReference type="Proteomes" id="UP000469385">
    <property type="component" value="Unassembled WGS sequence"/>
</dbReference>
<dbReference type="FunFam" id="1.10.10.10:FF:000001">
    <property type="entry name" value="LysR family transcriptional regulator"/>
    <property type="match status" value="1"/>
</dbReference>
<dbReference type="Gene3D" id="3.40.190.290">
    <property type="match status" value="1"/>
</dbReference>
<dbReference type="PANTHER" id="PTHR30419:SF8">
    <property type="entry name" value="NITROGEN ASSIMILATION TRANSCRIPTIONAL ACTIVATOR-RELATED"/>
    <property type="match status" value="1"/>
</dbReference>
<name>A0A6N8IVX4_9BURK</name>
<sequence>MNTRQLRHFLAVMDLGSLSAAAQQVHLSLPALSRSLRALEDSLGIPLFDREGRGLAPTPYAQLYAQRARRIVFDEKEAAREVRLMQAGELGPLAFGMGSSLAHGLLAPMVLQLLATAPNLRLRTMVQSSDVLLEALAREQIDFFVGDVRVAEQDADMAVEPLHQCSFGWFVRTGHPLAGRRRLRIADLLAYPCVLPGFAEEGMLRRLARLYGLSLPLEDHFAVNSNDMATVHALLAASDAILPSTHISAVLEVAAGRLQALDVDPPLDLELTLGMVRRDGRTLPPSAERAFAIVRRYFEDAQRAIAQHA</sequence>
<dbReference type="Pfam" id="PF03466">
    <property type="entry name" value="LysR_substrate"/>
    <property type="match status" value="1"/>
</dbReference>
<dbReference type="PROSITE" id="PS50931">
    <property type="entry name" value="HTH_LYSR"/>
    <property type="match status" value="1"/>
</dbReference>
<evidence type="ECO:0000256" key="4">
    <source>
        <dbReference type="ARBA" id="ARBA00023163"/>
    </source>
</evidence>
<evidence type="ECO:0000256" key="2">
    <source>
        <dbReference type="ARBA" id="ARBA00023015"/>
    </source>
</evidence>
<dbReference type="PRINTS" id="PR00039">
    <property type="entry name" value="HTHLYSR"/>
</dbReference>
<keyword evidence="4" id="KW-0804">Transcription</keyword>
<dbReference type="GO" id="GO:0003700">
    <property type="term" value="F:DNA-binding transcription factor activity"/>
    <property type="evidence" value="ECO:0007669"/>
    <property type="project" value="InterPro"/>
</dbReference>
<dbReference type="GO" id="GO:0005829">
    <property type="term" value="C:cytosol"/>
    <property type="evidence" value="ECO:0007669"/>
    <property type="project" value="TreeGrafter"/>
</dbReference>
<dbReference type="AlphaFoldDB" id="A0A6N8IVX4"/>
<reference evidence="6 7" key="1">
    <citation type="submission" date="2019-12" db="EMBL/GenBank/DDBJ databases">
        <authorList>
            <person name="Huq M.A."/>
        </authorList>
    </citation>
    <scope>NUCLEOTIDE SEQUENCE [LARGE SCALE GENOMIC DNA]</scope>
    <source>
        <strain evidence="6 7">MAH-25</strain>
    </source>
</reference>
<protein>
    <submittedName>
        <fullName evidence="6">LysR family transcriptional regulator</fullName>
    </submittedName>
</protein>
<dbReference type="Pfam" id="PF00126">
    <property type="entry name" value="HTH_1"/>
    <property type="match status" value="1"/>
</dbReference>
<dbReference type="GO" id="GO:0003677">
    <property type="term" value="F:DNA binding"/>
    <property type="evidence" value="ECO:0007669"/>
    <property type="project" value="UniProtKB-KW"/>
</dbReference>
<dbReference type="InterPro" id="IPR050950">
    <property type="entry name" value="HTH-type_LysR_regulators"/>
</dbReference>
<keyword evidence="3" id="KW-0238">DNA-binding</keyword>
<evidence type="ECO:0000256" key="3">
    <source>
        <dbReference type="ARBA" id="ARBA00023125"/>
    </source>
</evidence>
<comment type="caution">
    <text evidence="6">The sequence shown here is derived from an EMBL/GenBank/DDBJ whole genome shotgun (WGS) entry which is preliminary data.</text>
</comment>
<evidence type="ECO:0000259" key="5">
    <source>
        <dbReference type="PROSITE" id="PS50931"/>
    </source>
</evidence>
<evidence type="ECO:0000313" key="6">
    <source>
        <dbReference type="EMBL" id="MVQ30977.1"/>
    </source>
</evidence>
<dbReference type="InterPro" id="IPR036388">
    <property type="entry name" value="WH-like_DNA-bd_sf"/>
</dbReference>
<dbReference type="Gene3D" id="1.10.10.10">
    <property type="entry name" value="Winged helix-like DNA-binding domain superfamily/Winged helix DNA-binding domain"/>
    <property type="match status" value="1"/>
</dbReference>
<organism evidence="6 7">
    <name type="scientific">Ramlibacter pinisoli</name>
    <dbReference type="NCBI Taxonomy" id="2682844"/>
    <lineage>
        <taxon>Bacteria</taxon>
        <taxon>Pseudomonadati</taxon>
        <taxon>Pseudomonadota</taxon>
        <taxon>Betaproteobacteria</taxon>
        <taxon>Burkholderiales</taxon>
        <taxon>Comamonadaceae</taxon>
        <taxon>Ramlibacter</taxon>
    </lineage>
</organism>
<dbReference type="InterPro" id="IPR000847">
    <property type="entry name" value="LysR_HTH_N"/>
</dbReference>
<proteinExistence type="inferred from homology"/>
<feature type="domain" description="HTH lysR-type" evidence="5">
    <location>
        <begin position="1"/>
        <end position="58"/>
    </location>
</feature>